<organism evidence="1 2">
    <name type="scientific">Citrobacter koseri</name>
    <name type="common">Citrobacter diversus</name>
    <dbReference type="NCBI Taxonomy" id="545"/>
    <lineage>
        <taxon>Bacteria</taxon>
        <taxon>Pseudomonadati</taxon>
        <taxon>Pseudomonadota</taxon>
        <taxon>Gammaproteobacteria</taxon>
        <taxon>Enterobacterales</taxon>
        <taxon>Enterobacteriaceae</taxon>
        <taxon>Citrobacter</taxon>
    </lineage>
</organism>
<protein>
    <submittedName>
        <fullName evidence="1">Uncharacterized protein</fullName>
    </submittedName>
</protein>
<evidence type="ECO:0000313" key="2">
    <source>
        <dbReference type="Proteomes" id="UP000251584"/>
    </source>
</evidence>
<proteinExistence type="predicted"/>
<dbReference type="AlphaFoldDB" id="A0A2X2VJ09"/>
<dbReference type="Proteomes" id="UP000251584">
    <property type="component" value="Unassembled WGS sequence"/>
</dbReference>
<evidence type="ECO:0000313" key="1">
    <source>
        <dbReference type="EMBL" id="SQB25641.1"/>
    </source>
</evidence>
<gene>
    <name evidence="1" type="ORF">NCTC10786_01325</name>
</gene>
<reference evidence="1 2" key="1">
    <citation type="submission" date="2018-06" db="EMBL/GenBank/DDBJ databases">
        <authorList>
            <consortium name="Pathogen Informatics"/>
            <person name="Doyle S."/>
        </authorList>
    </citation>
    <scope>NUCLEOTIDE SEQUENCE [LARGE SCALE GENOMIC DNA]</scope>
    <source>
        <strain evidence="1 2">NCTC10786</strain>
    </source>
</reference>
<name>A0A2X2VJ09_CITKO</name>
<sequence>MTTDAVSLKIGVASWTIANASSIQERRQLEDEERRMEDEYDR</sequence>
<accession>A0A2X2VJ09</accession>
<dbReference type="EMBL" id="UAVY01000002">
    <property type="protein sequence ID" value="SQB25641.1"/>
    <property type="molecule type" value="Genomic_DNA"/>
</dbReference>